<reference evidence="1" key="2">
    <citation type="journal article" date="2015" name="Fish Shellfish Immunol.">
        <title>Early steps in the European eel (Anguilla anguilla)-Vibrio vulnificus interaction in the gills: Role of the RtxA13 toxin.</title>
        <authorList>
            <person name="Callol A."/>
            <person name="Pajuelo D."/>
            <person name="Ebbesson L."/>
            <person name="Teles M."/>
            <person name="MacKenzie S."/>
            <person name="Amaro C."/>
        </authorList>
    </citation>
    <scope>NUCLEOTIDE SEQUENCE</scope>
</reference>
<sequence length="49" mass="5609">MCLFPDTLIKVILVAESSLQLHAYKKITGSRRCPENKELEMLFSEVVLN</sequence>
<dbReference type="AlphaFoldDB" id="A0A0E9TCP3"/>
<reference evidence="1" key="1">
    <citation type="submission" date="2014-11" db="EMBL/GenBank/DDBJ databases">
        <authorList>
            <person name="Amaro Gonzalez C."/>
        </authorList>
    </citation>
    <scope>NUCLEOTIDE SEQUENCE</scope>
</reference>
<name>A0A0E9TCP3_ANGAN</name>
<proteinExistence type="predicted"/>
<protein>
    <submittedName>
        <fullName evidence="1">Uncharacterized protein</fullName>
    </submittedName>
</protein>
<organism evidence="1">
    <name type="scientific">Anguilla anguilla</name>
    <name type="common">European freshwater eel</name>
    <name type="synonym">Muraena anguilla</name>
    <dbReference type="NCBI Taxonomy" id="7936"/>
    <lineage>
        <taxon>Eukaryota</taxon>
        <taxon>Metazoa</taxon>
        <taxon>Chordata</taxon>
        <taxon>Craniata</taxon>
        <taxon>Vertebrata</taxon>
        <taxon>Euteleostomi</taxon>
        <taxon>Actinopterygii</taxon>
        <taxon>Neopterygii</taxon>
        <taxon>Teleostei</taxon>
        <taxon>Anguilliformes</taxon>
        <taxon>Anguillidae</taxon>
        <taxon>Anguilla</taxon>
    </lineage>
</organism>
<evidence type="ECO:0000313" key="1">
    <source>
        <dbReference type="EMBL" id="JAH50488.1"/>
    </source>
</evidence>
<dbReference type="EMBL" id="GBXM01058089">
    <property type="protein sequence ID" value="JAH50488.1"/>
    <property type="molecule type" value="Transcribed_RNA"/>
</dbReference>
<accession>A0A0E9TCP3</accession>